<reference evidence="2" key="1">
    <citation type="submission" date="2024-02" db="EMBL/GenBank/DDBJ databases">
        <authorList>
            <consortium name="ELIXIR-Norway"/>
            <consortium name="Elixir Norway"/>
        </authorList>
    </citation>
    <scope>NUCLEOTIDE SEQUENCE</scope>
</reference>
<dbReference type="EMBL" id="OZ019896">
    <property type="protein sequence ID" value="CAK9223457.1"/>
    <property type="molecule type" value="Genomic_DNA"/>
</dbReference>
<evidence type="ECO:0000256" key="1">
    <source>
        <dbReference type="SAM" id="MobiDB-lite"/>
    </source>
</evidence>
<dbReference type="Proteomes" id="UP001497512">
    <property type="component" value="Chromosome 4"/>
</dbReference>
<gene>
    <name evidence="2" type="ORF">CSSPTR1EN2_LOCUS16841</name>
</gene>
<accession>A0ABP0UK10</accession>
<evidence type="ECO:0000313" key="3">
    <source>
        <dbReference type="Proteomes" id="UP001497512"/>
    </source>
</evidence>
<sequence length="100" mass="10681">MASTSASLADEDVTSQWITATSTRDHRAAAQEEDQNQVSRSSSSSSPDQSVTSWSKLSFAKIAPADLVGHDAATTALVQEDSQVMSRPLVKLRVVSKTET</sequence>
<keyword evidence="3" id="KW-1185">Reference proteome</keyword>
<feature type="region of interest" description="Disordered" evidence="1">
    <location>
        <begin position="1"/>
        <end position="51"/>
    </location>
</feature>
<organism evidence="2 3">
    <name type="scientific">Sphagnum troendelagicum</name>
    <dbReference type="NCBI Taxonomy" id="128251"/>
    <lineage>
        <taxon>Eukaryota</taxon>
        <taxon>Viridiplantae</taxon>
        <taxon>Streptophyta</taxon>
        <taxon>Embryophyta</taxon>
        <taxon>Bryophyta</taxon>
        <taxon>Sphagnophytina</taxon>
        <taxon>Sphagnopsida</taxon>
        <taxon>Sphagnales</taxon>
        <taxon>Sphagnaceae</taxon>
        <taxon>Sphagnum</taxon>
    </lineage>
</organism>
<proteinExistence type="predicted"/>
<name>A0ABP0UK10_9BRYO</name>
<protein>
    <submittedName>
        <fullName evidence="2">Uncharacterized protein</fullName>
    </submittedName>
</protein>
<evidence type="ECO:0000313" key="2">
    <source>
        <dbReference type="EMBL" id="CAK9223457.1"/>
    </source>
</evidence>
<feature type="compositionally biased region" description="Low complexity" evidence="1">
    <location>
        <begin position="39"/>
        <end position="51"/>
    </location>
</feature>